<dbReference type="Proteomes" id="UP000008076">
    <property type="component" value="Unassembled WGS sequence"/>
</dbReference>
<feature type="compositionally biased region" description="Basic and acidic residues" evidence="1">
    <location>
        <begin position="268"/>
        <end position="288"/>
    </location>
</feature>
<feature type="compositionally biased region" description="Low complexity" evidence="1">
    <location>
        <begin position="149"/>
        <end position="164"/>
    </location>
</feature>
<dbReference type="EMBL" id="DS549534">
    <property type="protein sequence ID" value="EDR25443.1"/>
    <property type="molecule type" value="Genomic_DNA"/>
</dbReference>
<dbReference type="VEuPathDB" id="AmoebaDB:EDI_037280"/>
<dbReference type="RefSeq" id="XP_001738240.1">
    <property type="nucleotide sequence ID" value="XM_001738188.1"/>
</dbReference>
<sequence>MSRRAGIQLGARRKVEPQTTPKPEDKQPDATPPHPSGEAPVPEHRERKASFLTRPKKGVNTNESEEQDLHTQQPTEKSQQRKGFLSRRSETQNQTNEHGSTTSHEVSGDETKNEQKQSSSQTSEPTEKETHKKRLSFLGRKSFSKRSSTENTGHSSSEHSGTSSLASETTAEEVNRSVNAQIEEENKRLQNEIEELKKKCDAQDSLLKTKMKSEIEAKKKLEILENEKKDLIDKMANGSDGMNKLNNELIQIKSEKESLSNELTQLKSDNEQKETELNQVKQEKEEVL</sequence>
<feature type="compositionally biased region" description="Basic and acidic residues" evidence="1">
    <location>
        <begin position="106"/>
        <end position="115"/>
    </location>
</feature>
<feature type="non-terminal residue" evidence="2">
    <location>
        <position position="288"/>
    </location>
</feature>
<reference evidence="3" key="1">
    <citation type="submission" date="2007-12" db="EMBL/GenBank/DDBJ databases">
        <title>Annotation of Entamoeba dispar SAW760.</title>
        <authorList>
            <person name="Lorenzi H."/>
            <person name="Inman J."/>
            <person name="Schobel S."/>
            <person name="Amedeo P."/>
            <person name="Caler E."/>
        </authorList>
    </citation>
    <scope>NUCLEOTIDE SEQUENCE [LARGE SCALE GENOMIC DNA]</scope>
    <source>
        <strain evidence="3">ATCC PRA-260 / SAW760</strain>
    </source>
</reference>
<dbReference type="GeneID" id="5883313"/>
<feature type="region of interest" description="Disordered" evidence="1">
    <location>
        <begin position="1"/>
        <end position="180"/>
    </location>
</feature>
<protein>
    <submittedName>
        <fullName evidence="2">Uncharacterized protein</fullName>
    </submittedName>
</protein>
<proteinExistence type="predicted"/>
<evidence type="ECO:0000256" key="1">
    <source>
        <dbReference type="SAM" id="MobiDB-lite"/>
    </source>
</evidence>
<gene>
    <name evidence="2" type="ORF">EDI_037280</name>
</gene>
<keyword evidence="3" id="KW-1185">Reference proteome</keyword>
<accession>B0EJ54</accession>
<organism evidence="3">
    <name type="scientific">Entamoeba dispar (strain ATCC PRA-260 / SAW760)</name>
    <dbReference type="NCBI Taxonomy" id="370354"/>
    <lineage>
        <taxon>Eukaryota</taxon>
        <taxon>Amoebozoa</taxon>
        <taxon>Evosea</taxon>
        <taxon>Archamoebae</taxon>
        <taxon>Mastigamoebida</taxon>
        <taxon>Entamoebidae</taxon>
        <taxon>Entamoeba</taxon>
    </lineage>
</organism>
<evidence type="ECO:0000313" key="3">
    <source>
        <dbReference type="Proteomes" id="UP000008076"/>
    </source>
</evidence>
<evidence type="ECO:0000313" key="2">
    <source>
        <dbReference type="EMBL" id="EDR25443.1"/>
    </source>
</evidence>
<feature type="compositionally biased region" description="Polar residues" evidence="1">
    <location>
        <begin position="91"/>
        <end position="105"/>
    </location>
</feature>
<name>B0EJ54_ENTDS</name>
<dbReference type="AlphaFoldDB" id="B0EJ54"/>
<dbReference type="KEGG" id="edi:EDI_037280"/>
<feature type="region of interest" description="Disordered" evidence="1">
    <location>
        <begin position="261"/>
        <end position="288"/>
    </location>
</feature>